<dbReference type="Gene3D" id="3.40.630.10">
    <property type="entry name" value="Zn peptidases"/>
    <property type="match status" value="1"/>
</dbReference>
<dbReference type="Proteomes" id="UP000593561">
    <property type="component" value="Unassembled WGS sequence"/>
</dbReference>
<evidence type="ECO:0000313" key="1">
    <source>
        <dbReference type="EMBL" id="MBA0628967.1"/>
    </source>
</evidence>
<comment type="caution">
    <text evidence="1">The sequence shown here is derived from an EMBL/GenBank/DDBJ whole genome shotgun (WGS) entry which is preliminary data.</text>
</comment>
<reference evidence="1 2" key="1">
    <citation type="journal article" date="2019" name="Genome Biol. Evol.">
        <title>Insights into the evolution of the New World diploid cottons (Gossypium, subgenus Houzingenia) based on genome sequencing.</title>
        <authorList>
            <person name="Grover C.E."/>
            <person name="Arick M.A. 2nd"/>
            <person name="Thrash A."/>
            <person name="Conover J.L."/>
            <person name="Sanders W.S."/>
            <person name="Peterson D.G."/>
            <person name="Frelichowski J.E."/>
            <person name="Scheffler J.A."/>
            <person name="Scheffler B.E."/>
            <person name="Wendel J.F."/>
        </authorList>
    </citation>
    <scope>NUCLEOTIDE SEQUENCE [LARGE SCALE GENOMIC DNA]</scope>
    <source>
        <strain evidence="1">27</strain>
        <tissue evidence="1">Leaf</tissue>
    </source>
</reference>
<evidence type="ECO:0000313" key="2">
    <source>
        <dbReference type="Proteomes" id="UP000593561"/>
    </source>
</evidence>
<name>A0A7J8SSB2_GOSDV</name>
<organism evidence="1 2">
    <name type="scientific">Gossypium davidsonii</name>
    <name type="common">Davidson's cotton</name>
    <name type="synonym">Gossypium klotzschianum subsp. davidsonii</name>
    <dbReference type="NCBI Taxonomy" id="34287"/>
    <lineage>
        <taxon>Eukaryota</taxon>
        <taxon>Viridiplantae</taxon>
        <taxon>Streptophyta</taxon>
        <taxon>Embryophyta</taxon>
        <taxon>Tracheophyta</taxon>
        <taxon>Spermatophyta</taxon>
        <taxon>Magnoliopsida</taxon>
        <taxon>eudicotyledons</taxon>
        <taxon>Gunneridae</taxon>
        <taxon>Pentapetalae</taxon>
        <taxon>rosids</taxon>
        <taxon>malvids</taxon>
        <taxon>Malvales</taxon>
        <taxon>Malvaceae</taxon>
        <taxon>Malvoideae</taxon>
        <taxon>Gossypium</taxon>
    </lineage>
</organism>
<dbReference type="Gene3D" id="3.30.70.360">
    <property type="match status" value="1"/>
</dbReference>
<gene>
    <name evidence="1" type="ORF">Godav_023595</name>
</gene>
<protein>
    <submittedName>
        <fullName evidence="1">Uncharacterized protein</fullName>
    </submittedName>
</protein>
<dbReference type="AlphaFoldDB" id="A0A7J8SSB2"/>
<sequence>MLYAAVFFLGSAAIAGILHVTALKIFDKSFGFIILAPFQQLHIEQGPVLELVGFPLTVVKGIATKTGMKVNISFQNRDMNFSRHTQSMILFTTLD</sequence>
<keyword evidence="2" id="KW-1185">Reference proteome</keyword>
<accession>A0A7J8SSB2</accession>
<dbReference type="EMBL" id="JABFAC010000011">
    <property type="protein sequence ID" value="MBA0628967.1"/>
    <property type="molecule type" value="Genomic_DNA"/>
</dbReference>
<proteinExistence type="predicted"/>